<reference evidence="2" key="1">
    <citation type="journal article" date="2013" name="Genetics">
        <title>The draft genome and transcriptome of Panagrellus redivivus are shaped by the harsh demands of a free-living lifestyle.</title>
        <authorList>
            <person name="Srinivasan J."/>
            <person name="Dillman A.R."/>
            <person name="Macchietto M.G."/>
            <person name="Heikkinen L."/>
            <person name="Lakso M."/>
            <person name="Fracchia K.M."/>
            <person name="Antoshechkin I."/>
            <person name="Mortazavi A."/>
            <person name="Wong G."/>
            <person name="Sternberg P.W."/>
        </authorList>
    </citation>
    <scope>NUCLEOTIDE SEQUENCE [LARGE SCALE GENOMIC DNA]</scope>
    <source>
        <strain evidence="2">MT8872</strain>
    </source>
</reference>
<reference evidence="3" key="2">
    <citation type="submission" date="2020-10" db="UniProtKB">
        <authorList>
            <consortium name="WormBaseParasite"/>
        </authorList>
    </citation>
    <scope>IDENTIFICATION</scope>
</reference>
<evidence type="ECO:0000256" key="1">
    <source>
        <dbReference type="SAM" id="SignalP"/>
    </source>
</evidence>
<proteinExistence type="predicted"/>
<protein>
    <submittedName>
        <fullName evidence="3">Secreted protein</fullName>
    </submittedName>
</protein>
<organism evidence="2 3">
    <name type="scientific">Panagrellus redivivus</name>
    <name type="common">Microworm</name>
    <dbReference type="NCBI Taxonomy" id="6233"/>
    <lineage>
        <taxon>Eukaryota</taxon>
        <taxon>Metazoa</taxon>
        <taxon>Ecdysozoa</taxon>
        <taxon>Nematoda</taxon>
        <taxon>Chromadorea</taxon>
        <taxon>Rhabditida</taxon>
        <taxon>Tylenchina</taxon>
        <taxon>Panagrolaimomorpha</taxon>
        <taxon>Panagrolaimoidea</taxon>
        <taxon>Panagrolaimidae</taxon>
        <taxon>Panagrellus</taxon>
    </lineage>
</organism>
<name>A0A7E4V9Q1_PANRE</name>
<feature type="chain" id="PRO_5028932301" evidence="1">
    <location>
        <begin position="19"/>
        <end position="84"/>
    </location>
</feature>
<keyword evidence="1" id="KW-0732">Signal</keyword>
<feature type="signal peptide" evidence="1">
    <location>
        <begin position="1"/>
        <end position="18"/>
    </location>
</feature>
<sequence length="84" mass="8950">MHFTTIATLFTVLAIAASLPTTPSPNDYLFIEDPEVHPQLYITPTPEESKPKVVQNMPMVVPIGSHQGLAGLGSLLGSHSRGSP</sequence>
<dbReference type="WBParaSite" id="Pan_g18252.t1">
    <property type="protein sequence ID" value="Pan_g18252.t1"/>
    <property type="gene ID" value="Pan_g18252"/>
</dbReference>
<evidence type="ECO:0000313" key="2">
    <source>
        <dbReference type="Proteomes" id="UP000492821"/>
    </source>
</evidence>
<accession>A0A7E4V9Q1</accession>
<dbReference type="AlphaFoldDB" id="A0A7E4V9Q1"/>
<evidence type="ECO:0000313" key="3">
    <source>
        <dbReference type="WBParaSite" id="Pan_g18252.t1"/>
    </source>
</evidence>
<dbReference type="Proteomes" id="UP000492821">
    <property type="component" value="Unassembled WGS sequence"/>
</dbReference>
<keyword evidence="2" id="KW-1185">Reference proteome</keyword>